<evidence type="ECO:0000256" key="4">
    <source>
        <dbReference type="ARBA" id="ARBA00022741"/>
    </source>
</evidence>
<proteinExistence type="predicted"/>
<dbReference type="PANTHER" id="PTHR44167:SF23">
    <property type="entry name" value="CDC7 KINASE, ISOFORM A-RELATED"/>
    <property type="match status" value="1"/>
</dbReference>
<feature type="region of interest" description="Disordered" evidence="8">
    <location>
        <begin position="181"/>
        <end position="204"/>
    </location>
</feature>
<dbReference type="SMART" id="SM00220">
    <property type="entry name" value="S_TKc"/>
    <property type="match status" value="1"/>
</dbReference>
<evidence type="ECO:0000256" key="2">
    <source>
        <dbReference type="ARBA" id="ARBA00022527"/>
    </source>
</evidence>
<evidence type="ECO:0000259" key="9">
    <source>
        <dbReference type="PROSITE" id="PS50011"/>
    </source>
</evidence>
<keyword evidence="4 7" id="KW-0547">Nucleotide-binding</keyword>
<gene>
    <name evidence="10" type="ORF">ADUPG1_006487</name>
</gene>
<dbReference type="Pfam" id="PF00069">
    <property type="entry name" value="Pkinase"/>
    <property type="match status" value="3"/>
</dbReference>
<evidence type="ECO:0000256" key="8">
    <source>
        <dbReference type="SAM" id="MobiDB-lite"/>
    </source>
</evidence>
<protein>
    <recommendedName>
        <fullName evidence="1">non-specific serine/threonine protein kinase</fullName>
        <ecNumber evidence="1">2.7.11.1</ecNumber>
    </recommendedName>
</protein>
<evidence type="ECO:0000256" key="1">
    <source>
        <dbReference type="ARBA" id="ARBA00012513"/>
    </source>
</evidence>
<keyword evidence="6 7" id="KW-0067">ATP-binding</keyword>
<dbReference type="PROSITE" id="PS50011">
    <property type="entry name" value="PROTEIN_KINASE_DOM"/>
    <property type="match status" value="1"/>
</dbReference>
<feature type="binding site" evidence="7">
    <location>
        <position position="49"/>
    </location>
    <ligand>
        <name>ATP</name>
        <dbReference type="ChEBI" id="CHEBI:30616"/>
    </ligand>
</feature>
<feature type="domain" description="Protein kinase" evidence="9">
    <location>
        <begin position="21"/>
        <end position="379"/>
    </location>
</feature>
<dbReference type="InterPro" id="IPR011009">
    <property type="entry name" value="Kinase-like_dom_sf"/>
</dbReference>
<accession>A0ABQ5KMZ6</accession>
<dbReference type="InterPro" id="IPR008271">
    <property type="entry name" value="Ser/Thr_kinase_AS"/>
</dbReference>
<name>A0ABQ5KMZ6_9EUKA</name>
<evidence type="ECO:0000313" key="11">
    <source>
        <dbReference type="Proteomes" id="UP001057375"/>
    </source>
</evidence>
<keyword evidence="11" id="KW-1185">Reference proteome</keyword>
<evidence type="ECO:0000313" key="10">
    <source>
        <dbReference type="EMBL" id="GKT32305.1"/>
    </source>
</evidence>
<dbReference type="PANTHER" id="PTHR44167">
    <property type="entry name" value="OVARIAN-SPECIFIC SERINE/THREONINE-PROTEIN KINASE LOK-RELATED"/>
    <property type="match status" value="1"/>
</dbReference>
<dbReference type="Gene3D" id="3.30.200.20">
    <property type="entry name" value="Phosphorylase Kinase, domain 1"/>
    <property type="match status" value="1"/>
</dbReference>
<evidence type="ECO:0000256" key="3">
    <source>
        <dbReference type="ARBA" id="ARBA00022679"/>
    </source>
</evidence>
<dbReference type="PROSITE" id="PS00107">
    <property type="entry name" value="PROTEIN_KINASE_ATP"/>
    <property type="match status" value="1"/>
</dbReference>
<sequence length="608" mass="67402">MMHAEKDSSQRIFPEIDPYKYHVIQQIGKGAFSRVYLGMTPGGEKVAIKRLRLTSKPSSIEREIRLLYKFLDKANIVQLKDIIIDLSSYQTTVVTSFCESDDFKACLRLYSPLDIYHYIKSLLIALKECEYQKIIHRDVKPGNFLFSRKSRTGLLIDFGLAQSLEDARNFHLIRVRSEKPGPAYMKRGDGRPSRLSQPNPSRVRPREIPVEACGVPDIVSTLSLRSPLLPAQPRSGTHGYRAPEVLIPVRIQDTKIDVWCVGVILLCFLVGRGSLFRGIETGDAYEIMAIRAFIGTDAFLKGCAELGADILQTGTDVPMPSSEHAMGKSIASLRYACDELNPGLKGLIPDEMYQLCLDCLAFSPDKRPLASEALEAPLFKLELEKLPDCRNANELQPNPSRVRPREIPVEACGVPDIVSTLSLRSPLLPAQPRSGTHGYRAPEVLIPVRIQDTKIDVWCVGVILLCFLVGRGSLFRGIETGDAYEIMAIRAFIGTDAFLKGCVALGSDIVVTGTDVPMPSSSSSMGRNVKSLKEACADLNPGLTGLVPDEMYELCLDCLTFCPDQRPLASEALAHSLFKLPREKLPDYRHPNELAVDEAVMQVTQDRK</sequence>
<reference evidence="10" key="1">
    <citation type="submission" date="2022-03" db="EMBL/GenBank/DDBJ databases">
        <title>Draft genome sequence of Aduncisulcus paluster, a free-living microaerophilic Fornicata.</title>
        <authorList>
            <person name="Yuyama I."/>
            <person name="Kume K."/>
            <person name="Tamura T."/>
            <person name="Inagaki Y."/>
            <person name="Hashimoto T."/>
        </authorList>
    </citation>
    <scope>NUCLEOTIDE SEQUENCE</scope>
    <source>
        <strain evidence="10">NY0171</strain>
    </source>
</reference>
<evidence type="ECO:0000256" key="7">
    <source>
        <dbReference type="PROSITE-ProRule" id="PRU10141"/>
    </source>
</evidence>
<dbReference type="GO" id="GO:0016301">
    <property type="term" value="F:kinase activity"/>
    <property type="evidence" value="ECO:0007669"/>
    <property type="project" value="UniProtKB-KW"/>
</dbReference>
<dbReference type="Gene3D" id="1.10.510.10">
    <property type="entry name" value="Transferase(Phosphotransferase) domain 1"/>
    <property type="match status" value="2"/>
</dbReference>
<organism evidence="10 11">
    <name type="scientific">Aduncisulcus paluster</name>
    <dbReference type="NCBI Taxonomy" id="2918883"/>
    <lineage>
        <taxon>Eukaryota</taxon>
        <taxon>Metamonada</taxon>
        <taxon>Carpediemonas-like organisms</taxon>
        <taxon>Aduncisulcus</taxon>
    </lineage>
</organism>
<dbReference type="EMBL" id="BQXS01009968">
    <property type="protein sequence ID" value="GKT32305.1"/>
    <property type="molecule type" value="Genomic_DNA"/>
</dbReference>
<comment type="caution">
    <text evidence="10">The sequence shown here is derived from an EMBL/GenBank/DDBJ whole genome shotgun (WGS) entry which is preliminary data.</text>
</comment>
<dbReference type="InterPro" id="IPR000719">
    <property type="entry name" value="Prot_kinase_dom"/>
</dbReference>
<keyword evidence="5 10" id="KW-0418">Kinase</keyword>
<keyword evidence="3" id="KW-0808">Transferase</keyword>
<dbReference type="EC" id="2.7.11.1" evidence="1"/>
<dbReference type="SUPFAM" id="SSF56112">
    <property type="entry name" value="Protein kinase-like (PK-like)"/>
    <property type="match status" value="2"/>
</dbReference>
<evidence type="ECO:0000256" key="6">
    <source>
        <dbReference type="ARBA" id="ARBA00022840"/>
    </source>
</evidence>
<evidence type="ECO:0000256" key="5">
    <source>
        <dbReference type="ARBA" id="ARBA00022777"/>
    </source>
</evidence>
<dbReference type="InterPro" id="IPR017441">
    <property type="entry name" value="Protein_kinase_ATP_BS"/>
</dbReference>
<keyword evidence="2" id="KW-0723">Serine/threonine-protein kinase</keyword>
<dbReference type="PROSITE" id="PS00108">
    <property type="entry name" value="PROTEIN_KINASE_ST"/>
    <property type="match status" value="1"/>
</dbReference>
<dbReference type="Proteomes" id="UP001057375">
    <property type="component" value="Unassembled WGS sequence"/>
</dbReference>